<sequence>MGKTRTRLDCRRSFLTPDVVRDIAILTVAYFIAGYVGISLAVPPGYATIVWPASGVALCGLLLRGGKLWPGVWLGSFLFNTARDFEASLAVEQSLVLFTNAAIIGVGGSFQAFAGLWMAKRFSDGIELSDFRQTALAILQVIFLPCLIAPTIGAFALFATGSIGPDLLLQNWLTWFLGDLLGVALISPILLLSRWSPVSILWSGRNLQGASPLVAISLAATVLITFYAWQFLSEREFRQAEQDLTEMAANTDEALRYRLQIYQRALESGSTFVALNGEITPSVWREYVKRMNLDRSYPGMRGFGVFEEVAGEDLEDFRGRFANEFGERFEVHPQAQRERHFIINRIEPLSENLAALGLDLAFEAGRREAIALSTKHEAAVLTRPIVLVQDARKGAGFLLILPILDDGGRPTGRWIYAPLVAEELLSVLTPQQGADFALQVFHGDVGGQADLLYASGCVSEHPKFALEKTITLAGQPFLLRWTSLPAFERSSTSSAPFVVLVSGLMITLLLGALLMTFIKREGHVIREVTEATAELAVRWCRFPGQDAKLIPT</sequence>
<feature type="transmembrane region" description="Helical" evidence="6">
    <location>
        <begin position="20"/>
        <end position="42"/>
    </location>
</feature>
<feature type="transmembrane region" description="Helical" evidence="6">
    <location>
        <begin position="497"/>
        <end position="518"/>
    </location>
</feature>
<evidence type="ECO:0000313" key="8">
    <source>
        <dbReference type="EMBL" id="GGD54744.1"/>
    </source>
</evidence>
<dbReference type="InterPro" id="IPR006189">
    <property type="entry name" value="CHASE_dom"/>
</dbReference>
<evidence type="ECO:0000256" key="1">
    <source>
        <dbReference type="ARBA" id="ARBA00004651"/>
    </source>
</evidence>
<feature type="transmembrane region" description="Helical" evidence="6">
    <location>
        <begin position="213"/>
        <end position="232"/>
    </location>
</feature>
<evidence type="ECO:0000256" key="6">
    <source>
        <dbReference type="SAM" id="Phobius"/>
    </source>
</evidence>
<name>A0A916YNY0_9SPHN</name>
<dbReference type="OrthoDB" id="9801651at2"/>
<evidence type="ECO:0000313" key="9">
    <source>
        <dbReference type="Proteomes" id="UP000598997"/>
    </source>
</evidence>
<proteinExistence type="predicted"/>
<dbReference type="GO" id="GO:0003824">
    <property type="term" value="F:catalytic activity"/>
    <property type="evidence" value="ECO:0007669"/>
    <property type="project" value="UniProtKB-ARBA"/>
</dbReference>
<keyword evidence="2" id="KW-1003">Cell membrane</keyword>
<reference evidence="8 9" key="1">
    <citation type="journal article" date="2014" name="Int. J. Syst. Evol. Microbiol.">
        <title>Complete genome sequence of Corynebacterium casei LMG S-19264T (=DSM 44701T), isolated from a smear-ripened cheese.</title>
        <authorList>
            <consortium name="US DOE Joint Genome Institute (JGI-PGF)"/>
            <person name="Walter F."/>
            <person name="Albersmeier A."/>
            <person name="Kalinowski J."/>
            <person name="Ruckert C."/>
        </authorList>
    </citation>
    <scope>NUCLEOTIDE SEQUENCE [LARGE SCALE GENOMIC DNA]</scope>
    <source>
        <strain evidence="8 9">CGMCC 1.15358</strain>
    </source>
</reference>
<keyword evidence="5 6" id="KW-0472">Membrane</keyword>
<comment type="caution">
    <text evidence="8">The sequence shown here is derived from an EMBL/GenBank/DDBJ whole genome shotgun (WGS) entry which is preliminary data.</text>
</comment>
<dbReference type="PROSITE" id="PS50839">
    <property type="entry name" value="CHASE"/>
    <property type="match status" value="1"/>
</dbReference>
<dbReference type="RefSeq" id="WP_082924155.1">
    <property type="nucleotide sequence ID" value="NZ_BMIO01000030.1"/>
</dbReference>
<feature type="domain" description="CHASE" evidence="7">
    <location>
        <begin position="275"/>
        <end position="406"/>
    </location>
</feature>
<comment type="subcellular location">
    <subcellularLocation>
        <location evidence="1">Cell membrane</location>
        <topology evidence="1">Multi-pass membrane protein</topology>
    </subcellularLocation>
</comment>
<evidence type="ECO:0000256" key="2">
    <source>
        <dbReference type="ARBA" id="ARBA00022475"/>
    </source>
</evidence>
<protein>
    <recommendedName>
        <fullName evidence="7">CHASE domain-containing protein</fullName>
    </recommendedName>
</protein>
<keyword evidence="4 6" id="KW-1133">Transmembrane helix</keyword>
<dbReference type="Proteomes" id="UP000598997">
    <property type="component" value="Unassembled WGS sequence"/>
</dbReference>
<evidence type="ECO:0000256" key="5">
    <source>
        <dbReference type="ARBA" id="ARBA00023136"/>
    </source>
</evidence>
<dbReference type="EMBL" id="BMIO01000030">
    <property type="protein sequence ID" value="GGD54744.1"/>
    <property type="molecule type" value="Genomic_DNA"/>
</dbReference>
<evidence type="ECO:0000256" key="3">
    <source>
        <dbReference type="ARBA" id="ARBA00022692"/>
    </source>
</evidence>
<feature type="transmembrane region" description="Helical" evidence="6">
    <location>
        <begin position="172"/>
        <end position="192"/>
    </location>
</feature>
<dbReference type="AlphaFoldDB" id="A0A916YNY0"/>
<dbReference type="InterPro" id="IPR042240">
    <property type="entry name" value="CHASE_sf"/>
</dbReference>
<organism evidence="8 9">
    <name type="scientific">Croceicoccus pelagius</name>
    <dbReference type="NCBI Taxonomy" id="1703341"/>
    <lineage>
        <taxon>Bacteria</taxon>
        <taxon>Pseudomonadati</taxon>
        <taxon>Pseudomonadota</taxon>
        <taxon>Alphaproteobacteria</taxon>
        <taxon>Sphingomonadales</taxon>
        <taxon>Erythrobacteraceae</taxon>
        <taxon>Croceicoccus</taxon>
    </lineage>
</organism>
<dbReference type="GO" id="GO:0007165">
    <property type="term" value="P:signal transduction"/>
    <property type="evidence" value="ECO:0007669"/>
    <property type="project" value="UniProtKB-ARBA"/>
</dbReference>
<dbReference type="InterPro" id="IPR007895">
    <property type="entry name" value="MASE1"/>
</dbReference>
<dbReference type="Gene3D" id="3.30.450.350">
    <property type="entry name" value="CHASE domain"/>
    <property type="match status" value="1"/>
</dbReference>
<feature type="transmembrane region" description="Helical" evidence="6">
    <location>
        <begin position="137"/>
        <end position="160"/>
    </location>
</feature>
<keyword evidence="9" id="KW-1185">Reference proteome</keyword>
<dbReference type="Pfam" id="PF05231">
    <property type="entry name" value="MASE1"/>
    <property type="match status" value="1"/>
</dbReference>
<keyword evidence="3 6" id="KW-0812">Transmembrane</keyword>
<dbReference type="GO" id="GO:0005886">
    <property type="term" value="C:plasma membrane"/>
    <property type="evidence" value="ECO:0007669"/>
    <property type="project" value="UniProtKB-SubCell"/>
</dbReference>
<accession>A0A916YNY0</accession>
<evidence type="ECO:0000256" key="4">
    <source>
        <dbReference type="ARBA" id="ARBA00022989"/>
    </source>
</evidence>
<dbReference type="SMART" id="SM01079">
    <property type="entry name" value="CHASE"/>
    <property type="match status" value="1"/>
</dbReference>
<evidence type="ECO:0000259" key="7">
    <source>
        <dbReference type="PROSITE" id="PS50839"/>
    </source>
</evidence>
<dbReference type="Pfam" id="PF03924">
    <property type="entry name" value="CHASE"/>
    <property type="match status" value="1"/>
</dbReference>
<feature type="transmembrane region" description="Helical" evidence="6">
    <location>
        <begin position="95"/>
        <end position="117"/>
    </location>
</feature>
<gene>
    <name evidence="8" type="ORF">GCM10010989_31130</name>
</gene>